<dbReference type="EMBL" id="CAXLJM020000032">
    <property type="protein sequence ID" value="CAL8100290.1"/>
    <property type="molecule type" value="Genomic_DNA"/>
</dbReference>
<keyword evidence="1" id="KW-1133">Transmembrane helix</keyword>
<proteinExistence type="predicted"/>
<feature type="transmembrane region" description="Helical" evidence="1">
    <location>
        <begin position="9"/>
        <end position="27"/>
    </location>
</feature>
<feature type="transmembrane region" description="Helical" evidence="1">
    <location>
        <begin position="312"/>
        <end position="337"/>
    </location>
</feature>
<protein>
    <recommendedName>
        <fullName evidence="4">Gustatory receptor</fullName>
    </recommendedName>
</protein>
<comment type="caution">
    <text evidence="2">The sequence shown here is derived from an EMBL/GenBank/DDBJ whole genome shotgun (WGS) entry which is preliminary data.</text>
</comment>
<dbReference type="Proteomes" id="UP001642540">
    <property type="component" value="Unassembled WGS sequence"/>
</dbReference>
<accession>A0ABP1QEB0</accession>
<feature type="transmembrane region" description="Helical" evidence="1">
    <location>
        <begin position="230"/>
        <end position="252"/>
    </location>
</feature>
<evidence type="ECO:0000313" key="3">
    <source>
        <dbReference type="Proteomes" id="UP001642540"/>
    </source>
</evidence>
<reference evidence="2 3" key="1">
    <citation type="submission" date="2024-08" db="EMBL/GenBank/DDBJ databases">
        <authorList>
            <person name="Cucini C."/>
            <person name="Frati F."/>
        </authorList>
    </citation>
    <scope>NUCLEOTIDE SEQUENCE [LARGE SCALE GENOMIC DNA]</scope>
</reference>
<evidence type="ECO:0008006" key="4">
    <source>
        <dbReference type="Google" id="ProtNLM"/>
    </source>
</evidence>
<evidence type="ECO:0000256" key="1">
    <source>
        <dbReference type="SAM" id="Phobius"/>
    </source>
</evidence>
<organism evidence="2 3">
    <name type="scientific">Orchesella dallaii</name>
    <dbReference type="NCBI Taxonomy" id="48710"/>
    <lineage>
        <taxon>Eukaryota</taxon>
        <taxon>Metazoa</taxon>
        <taxon>Ecdysozoa</taxon>
        <taxon>Arthropoda</taxon>
        <taxon>Hexapoda</taxon>
        <taxon>Collembola</taxon>
        <taxon>Entomobryomorpha</taxon>
        <taxon>Entomobryoidea</taxon>
        <taxon>Orchesellidae</taxon>
        <taxon>Orchesellinae</taxon>
        <taxon>Orchesella</taxon>
    </lineage>
</organism>
<gene>
    <name evidence="2" type="ORF">ODALV1_LOCUS10496</name>
</gene>
<keyword evidence="1" id="KW-0812">Transmembrane</keyword>
<keyword evidence="3" id="KW-1185">Reference proteome</keyword>
<sequence length="450" mass="53312">MLSKKSGKLFVFVIKWCNFCGGMPLIWDGRRGQLRATKKGQVRWGCAFFLQVLLCLFTYYRLVKITLNFYDFKCAYPDRIRFRRASSLYKYKFINMDVEIVYCYLLATIYALLVALSINMVKTYKELVLFTNSYLKFTAYFRESYTVRLGRLWKNGCEDWVQLMITLAISAPIIPTLHYLLNPWHPQYITSLLISLEEKEELDLTIMLYKYGLAMTILLTGTFVMFQIVFIWIVTSTLLFITANVTISAYVLTSTITEMTLSSTIEFPQLPRFPRRGQYLIKNHVTKDKLRTIPNLLRCYRSFQIFERMAHLCFAELAFVIEVLQIIFISLTVYILFHFWKQISLGSIILLCLFLFLIIPYWVFILRLIGKFKGKTEKCCESWKFIKLNFVNEIRYLKAIRRSCHPITITAGFNLFEMQIKHVPYFIFYIACGIILWHLIYHDFVCREFV</sequence>
<feature type="transmembrane region" description="Helical" evidence="1">
    <location>
        <begin position="202"/>
        <end position="224"/>
    </location>
</feature>
<keyword evidence="1" id="KW-0472">Membrane</keyword>
<evidence type="ECO:0000313" key="2">
    <source>
        <dbReference type="EMBL" id="CAL8100290.1"/>
    </source>
</evidence>
<feature type="transmembrane region" description="Helical" evidence="1">
    <location>
        <begin position="343"/>
        <end position="365"/>
    </location>
</feature>
<feature type="transmembrane region" description="Helical" evidence="1">
    <location>
        <begin position="100"/>
        <end position="121"/>
    </location>
</feature>
<feature type="transmembrane region" description="Helical" evidence="1">
    <location>
        <begin position="42"/>
        <end position="63"/>
    </location>
</feature>
<name>A0ABP1QEB0_9HEXA</name>
<feature type="transmembrane region" description="Helical" evidence="1">
    <location>
        <begin position="423"/>
        <end position="441"/>
    </location>
</feature>
<feature type="transmembrane region" description="Helical" evidence="1">
    <location>
        <begin position="160"/>
        <end position="181"/>
    </location>
</feature>